<dbReference type="AlphaFoldDB" id="A0A5Q6RJB6"/>
<dbReference type="Pfam" id="PF12728">
    <property type="entry name" value="HTH_17"/>
    <property type="match status" value="1"/>
</dbReference>
<reference evidence="2 3" key="1">
    <citation type="submission" date="2019-09" db="EMBL/GenBank/DDBJ databases">
        <title>Mumia zhuanghuii sp. nov. isolated from the intestinal contents of plateau pika (Ochotona curzoniae) in the Qinghai-Tibet plateau of China.</title>
        <authorList>
            <person name="Tian Z."/>
        </authorList>
    </citation>
    <scope>NUCLEOTIDE SEQUENCE [LARGE SCALE GENOMIC DNA]</scope>
    <source>
        <strain evidence="3">350</strain>
    </source>
</reference>
<dbReference type="EMBL" id="VDFQ02000007">
    <property type="protein sequence ID" value="KAA1418133.1"/>
    <property type="molecule type" value="Genomic_DNA"/>
</dbReference>
<dbReference type="RefSeq" id="WP_149771422.1">
    <property type="nucleotide sequence ID" value="NZ_VDFQ02000007.1"/>
</dbReference>
<accession>A0A5Q6RJB6</accession>
<dbReference type="OrthoDB" id="194758at2"/>
<gene>
    <name evidence="2" type="ORF">FE697_020025</name>
</gene>
<evidence type="ECO:0000313" key="3">
    <source>
        <dbReference type="Proteomes" id="UP000307768"/>
    </source>
</evidence>
<organism evidence="2 3">
    <name type="scientific">Mumia zhuanghuii</name>
    <dbReference type="NCBI Taxonomy" id="2585211"/>
    <lineage>
        <taxon>Bacteria</taxon>
        <taxon>Bacillati</taxon>
        <taxon>Actinomycetota</taxon>
        <taxon>Actinomycetes</taxon>
        <taxon>Propionibacteriales</taxon>
        <taxon>Nocardioidaceae</taxon>
        <taxon>Mumia</taxon>
    </lineage>
</organism>
<dbReference type="SUPFAM" id="SSF46955">
    <property type="entry name" value="Putative DNA-binding domain"/>
    <property type="match status" value="1"/>
</dbReference>
<name>A0A5Q6RJB6_9ACTN</name>
<comment type="caution">
    <text evidence="2">The sequence shown here is derived from an EMBL/GenBank/DDBJ whole genome shotgun (WGS) entry which is preliminary data.</text>
</comment>
<evidence type="ECO:0000313" key="2">
    <source>
        <dbReference type="EMBL" id="KAA1418133.1"/>
    </source>
</evidence>
<dbReference type="InterPro" id="IPR009061">
    <property type="entry name" value="DNA-bd_dom_put_sf"/>
</dbReference>
<dbReference type="Proteomes" id="UP000307768">
    <property type="component" value="Unassembled WGS sequence"/>
</dbReference>
<proteinExistence type="predicted"/>
<dbReference type="Gene3D" id="1.10.1660.10">
    <property type="match status" value="1"/>
</dbReference>
<evidence type="ECO:0000259" key="1">
    <source>
        <dbReference type="Pfam" id="PF12728"/>
    </source>
</evidence>
<dbReference type="InterPro" id="IPR041657">
    <property type="entry name" value="HTH_17"/>
</dbReference>
<sequence length="66" mass="7703">MDNTEPSRFEHLWTVADVSEYLGVAVKTLYQWRCHGLGPRSYRVGGYLRYRPDEVRAWVDAQVVTT</sequence>
<feature type="domain" description="Helix-turn-helix" evidence="1">
    <location>
        <begin position="14"/>
        <end position="62"/>
    </location>
</feature>
<protein>
    <submittedName>
        <fullName evidence="2">Helix-turn-helix domain-containing protein</fullName>
    </submittedName>
</protein>